<reference evidence="7" key="1">
    <citation type="journal article" date="2020" name="ISME J.">
        <title>Gammaproteobacteria mediating utilization of methyl-, sulfur- and petroleum organic compounds in deep ocean hydrothermal plumes.</title>
        <authorList>
            <person name="Zhou Z."/>
            <person name="Liu Y."/>
            <person name="Pan J."/>
            <person name="Cron B.R."/>
            <person name="Toner B.M."/>
            <person name="Anantharaman K."/>
            <person name="Breier J.A."/>
            <person name="Dick G.J."/>
            <person name="Li M."/>
        </authorList>
    </citation>
    <scope>NUCLEOTIDE SEQUENCE</scope>
    <source>
        <strain evidence="7">SZUA-1501</strain>
    </source>
</reference>
<protein>
    <submittedName>
        <fullName evidence="7">LptF/LptG family permease</fullName>
    </submittedName>
</protein>
<keyword evidence="5 6" id="KW-0472">Membrane</keyword>
<dbReference type="Pfam" id="PF03739">
    <property type="entry name" value="LptF_LptG"/>
    <property type="match status" value="1"/>
</dbReference>
<feature type="transmembrane region" description="Helical" evidence="6">
    <location>
        <begin position="307"/>
        <end position="328"/>
    </location>
</feature>
<evidence type="ECO:0000313" key="7">
    <source>
        <dbReference type="EMBL" id="HIP98586.1"/>
    </source>
</evidence>
<evidence type="ECO:0000256" key="4">
    <source>
        <dbReference type="ARBA" id="ARBA00022989"/>
    </source>
</evidence>
<gene>
    <name evidence="7" type="ORF">EYH37_04400</name>
</gene>
<evidence type="ECO:0000256" key="5">
    <source>
        <dbReference type="ARBA" id="ARBA00023136"/>
    </source>
</evidence>
<proteinExistence type="predicted"/>
<keyword evidence="2" id="KW-1003">Cell membrane</keyword>
<feature type="transmembrane region" description="Helical" evidence="6">
    <location>
        <begin position="26"/>
        <end position="48"/>
    </location>
</feature>
<feature type="transmembrane region" description="Helical" evidence="6">
    <location>
        <begin position="109"/>
        <end position="130"/>
    </location>
</feature>
<dbReference type="EMBL" id="DQVE01000047">
    <property type="protein sequence ID" value="HIP98586.1"/>
    <property type="molecule type" value="Genomic_DNA"/>
</dbReference>
<keyword evidence="3 6" id="KW-0812">Transmembrane</keyword>
<evidence type="ECO:0000256" key="6">
    <source>
        <dbReference type="SAM" id="Phobius"/>
    </source>
</evidence>
<feature type="transmembrane region" description="Helical" evidence="6">
    <location>
        <begin position="277"/>
        <end position="295"/>
    </location>
</feature>
<organism evidence="7 8">
    <name type="scientific">Aquifex aeolicus</name>
    <dbReference type="NCBI Taxonomy" id="63363"/>
    <lineage>
        <taxon>Bacteria</taxon>
        <taxon>Pseudomonadati</taxon>
        <taxon>Aquificota</taxon>
        <taxon>Aquificia</taxon>
        <taxon>Aquificales</taxon>
        <taxon>Aquificaceae</taxon>
        <taxon>Aquifex</taxon>
    </lineage>
</organism>
<comment type="caution">
    <text evidence="7">The sequence shown here is derived from an EMBL/GenBank/DDBJ whole genome shotgun (WGS) entry which is preliminary data.</text>
</comment>
<dbReference type="Proteomes" id="UP000606463">
    <property type="component" value="Unassembled WGS sequence"/>
</dbReference>
<comment type="subcellular location">
    <subcellularLocation>
        <location evidence="1">Cell membrane</location>
        <topology evidence="1">Multi-pass membrane protein</topology>
    </subcellularLocation>
</comment>
<dbReference type="PANTHER" id="PTHR33529:SF6">
    <property type="entry name" value="YJGP_YJGQ FAMILY PERMEASE"/>
    <property type="match status" value="1"/>
</dbReference>
<accession>A0A9D0YPI4</accession>
<sequence>MGNSRGFFKEIPILYRYFIWHLGQNLLAVLITSILLGVILSTLLFFNIAKNTQPQVLLKYALSSVGAFLPIFFPLLEFTACALTLHLFFKTKLNLVVFTFGIPPRRLALPLFLTSLGIGLLLTAYFEFVYPFAGYVQKISYLEAKNKPIKDGVVENFWYKLGKDEFIYFRLINLKEGLAFGGKYFKVDKDYQLEWIIQIPRAKFSVKKEKIVVTTDKFSFFSEREEKISRKLRLELNLDTKLLKVKNPQFFSLSELLGLLFLARDIGLNYYPYLWELVKRFLLVVFSVIVPLVSAVKLFPSTRREEFFSSVGFLSFVFVSFYVALLFFQNGVNRVSVNPFYGLFFIIPYLFLTIWTIKRN</sequence>
<feature type="transmembrane region" description="Helical" evidence="6">
    <location>
        <begin position="60"/>
        <end position="89"/>
    </location>
</feature>
<dbReference type="GO" id="GO:0043190">
    <property type="term" value="C:ATP-binding cassette (ABC) transporter complex"/>
    <property type="evidence" value="ECO:0007669"/>
    <property type="project" value="TreeGrafter"/>
</dbReference>
<evidence type="ECO:0000256" key="3">
    <source>
        <dbReference type="ARBA" id="ARBA00022692"/>
    </source>
</evidence>
<name>A0A9D0YPI4_AQUAO</name>
<dbReference type="AlphaFoldDB" id="A0A9D0YPI4"/>
<keyword evidence="4 6" id="KW-1133">Transmembrane helix</keyword>
<evidence type="ECO:0000256" key="2">
    <source>
        <dbReference type="ARBA" id="ARBA00022475"/>
    </source>
</evidence>
<feature type="transmembrane region" description="Helical" evidence="6">
    <location>
        <begin position="340"/>
        <end position="357"/>
    </location>
</feature>
<dbReference type="InterPro" id="IPR005495">
    <property type="entry name" value="LptG/LptF_permease"/>
</dbReference>
<evidence type="ECO:0000313" key="8">
    <source>
        <dbReference type="Proteomes" id="UP000606463"/>
    </source>
</evidence>
<evidence type="ECO:0000256" key="1">
    <source>
        <dbReference type="ARBA" id="ARBA00004651"/>
    </source>
</evidence>
<dbReference type="GO" id="GO:0015920">
    <property type="term" value="P:lipopolysaccharide transport"/>
    <property type="evidence" value="ECO:0007669"/>
    <property type="project" value="TreeGrafter"/>
</dbReference>
<dbReference type="PANTHER" id="PTHR33529">
    <property type="entry name" value="SLR0882 PROTEIN-RELATED"/>
    <property type="match status" value="1"/>
</dbReference>